<evidence type="ECO:0000313" key="10">
    <source>
        <dbReference type="Proteomes" id="UP000530928"/>
    </source>
</evidence>
<evidence type="ECO:0000256" key="7">
    <source>
        <dbReference type="SAM" id="Phobius"/>
    </source>
</evidence>
<dbReference type="PRINTS" id="PR01217">
    <property type="entry name" value="PRICHEXTENSN"/>
</dbReference>
<dbReference type="EMBL" id="JACDUR010000012">
    <property type="protein sequence ID" value="MBA2897640.1"/>
    <property type="molecule type" value="Genomic_DNA"/>
</dbReference>
<keyword evidence="3 7" id="KW-0812">Transmembrane</keyword>
<name>A0A7W0HVY4_9ACTN</name>
<reference evidence="9 10" key="1">
    <citation type="submission" date="2020-07" db="EMBL/GenBank/DDBJ databases">
        <title>Genomic Encyclopedia of Type Strains, Phase IV (KMG-IV): sequencing the most valuable type-strain genomes for metagenomic binning, comparative biology and taxonomic classification.</title>
        <authorList>
            <person name="Goeker M."/>
        </authorList>
    </citation>
    <scope>NUCLEOTIDE SEQUENCE [LARGE SCALE GENOMIC DNA]</scope>
    <source>
        <strain evidence="9 10">DSM 45533</strain>
    </source>
</reference>
<evidence type="ECO:0000256" key="5">
    <source>
        <dbReference type="ARBA" id="ARBA00023136"/>
    </source>
</evidence>
<dbReference type="AlphaFoldDB" id="A0A7W0HVY4"/>
<dbReference type="PANTHER" id="PTHR33885">
    <property type="entry name" value="PHAGE SHOCK PROTEIN C"/>
    <property type="match status" value="1"/>
</dbReference>
<comment type="subcellular location">
    <subcellularLocation>
        <location evidence="1">Cell membrane</location>
        <topology evidence="1">Single-pass membrane protein</topology>
    </subcellularLocation>
</comment>
<keyword evidence="2" id="KW-1003">Cell membrane</keyword>
<gene>
    <name evidence="9" type="ORF">HNR30_009042</name>
</gene>
<evidence type="ECO:0000256" key="1">
    <source>
        <dbReference type="ARBA" id="ARBA00004162"/>
    </source>
</evidence>
<proteinExistence type="predicted"/>
<dbReference type="GO" id="GO:0005886">
    <property type="term" value="C:plasma membrane"/>
    <property type="evidence" value="ECO:0007669"/>
    <property type="project" value="UniProtKB-SubCell"/>
</dbReference>
<dbReference type="PANTHER" id="PTHR33885:SF3">
    <property type="entry name" value="PHAGE SHOCK PROTEIN C"/>
    <property type="match status" value="1"/>
</dbReference>
<dbReference type="RefSeq" id="WP_181616332.1">
    <property type="nucleotide sequence ID" value="NZ_BAABAM010000014.1"/>
</dbReference>
<evidence type="ECO:0000259" key="8">
    <source>
        <dbReference type="Pfam" id="PF04024"/>
    </source>
</evidence>
<evidence type="ECO:0000256" key="4">
    <source>
        <dbReference type="ARBA" id="ARBA00022989"/>
    </source>
</evidence>
<dbReference type="InterPro" id="IPR007168">
    <property type="entry name" value="Phageshock_PspC_N"/>
</dbReference>
<sequence length="171" mass="18515">MNETKQLRRTQDGRIIAGVCSGVGQYLGIDPNIIRIGLGVLTLFGGAGIAAYAIGWLLLPEEGRPSIVQDLLNKQQSKPQEPWHETTTSATYPPQPTYPTQTPYPPQPTPQPAPQTPPQAPQAHPATEQQAPVNTTPPSYTQPEQPTVHTQPQPATETPDHDVPAGEPRQQ</sequence>
<keyword evidence="10" id="KW-1185">Reference proteome</keyword>
<evidence type="ECO:0000256" key="2">
    <source>
        <dbReference type="ARBA" id="ARBA00022475"/>
    </source>
</evidence>
<accession>A0A7W0HVY4</accession>
<keyword evidence="4 7" id="KW-1133">Transmembrane helix</keyword>
<dbReference type="InterPro" id="IPR052027">
    <property type="entry name" value="PspC"/>
</dbReference>
<feature type="compositionally biased region" description="Basic and acidic residues" evidence="6">
    <location>
        <begin position="158"/>
        <end position="171"/>
    </location>
</feature>
<dbReference type="Proteomes" id="UP000530928">
    <property type="component" value="Unassembled WGS sequence"/>
</dbReference>
<dbReference type="Pfam" id="PF04024">
    <property type="entry name" value="PspC"/>
    <property type="match status" value="1"/>
</dbReference>
<evidence type="ECO:0000256" key="3">
    <source>
        <dbReference type="ARBA" id="ARBA00022692"/>
    </source>
</evidence>
<feature type="transmembrane region" description="Helical" evidence="7">
    <location>
        <begin position="33"/>
        <end position="59"/>
    </location>
</feature>
<organism evidence="9 10">
    <name type="scientific">Nonomuraea soli</name>
    <dbReference type="NCBI Taxonomy" id="1032476"/>
    <lineage>
        <taxon>Bacteria</taxon>
        <taxon>Bacillati</taxon>
        <taxon>Actinomycetota</taxon>
        <taxon>Actinomycetes</taxon>
        <taxon>Streptosporangiales</taxon>
        <taxon>Streptosporangiaceae</taxon>
        <taxon>Nonomuraea</taxon>
    </lineage>
</organism>
<feature type="compositionally biased region" description="Pro residues" evidence="6">
    <location>
        <begin position="93"/>
        <end position="120"/>
    </location>
</feature>
<feature type="domain" description="Phage shock protein PspC N-terminal" evidence="8">
    <location>
        <begin position="5"/>
        <end position="62"/>
    </location>
</feature>
<feature type="region of interest" description="Disordered" evidence="6">
    <location>
        <begin position="71"/>
        <end position="171"/>
    </location>
</feature>
<evidence type="ECO:0000313" key="9">
    <source>
        <dbReference type="EMBL" id="MBA2897640.1"/>
    </source>
</evidence>
<protein>
    <submittedName>
        <fullName evidence="9">Phage shock protein PspC (Stress-responsive transcriptional regulator)</fullName>
    </submittedName>
</protein>
<evidence type="ECO:0000256" key="6">
    <source>
        <dbReference type="SAM" id="MobiDB-lite"/>
    </source>
</evidence>
<keyword evidence="5 7" id="KW-0472">Membrane</keyword>
<feature type="compositionally biased region" description="Polar residues" evidence="6">
    <location>
        <begin position="133"/>
        <end position="156"/>
    </location>
</feature>
<feature type="compositionally biased region" description="Low complexity" evidence="6">
    <location>
        <begin position="121"/>
        <end position="132"/>
    </location>
</feature>
<comment type="caution">
    <text evidence="9">The sequence shown here is derived from an EMBL/GenBank/DDBJ whole genome shotgun (WGS) entry which is preliminary data.</text>
</comment>